<feature type="non-terminal residue" evidence="2">
    <location>
        <position position="1"/>
    </location>
</feature>
<protein>
    <submittedName>
        <fullName evidence="2">Uncharacterized protein</fullName>
    </submittedName>
</protein>
<reference evidence="2" key="1">
    <citation type="submission" date="2021-02" db="EMBL/GenBank/DDBJ databases">
        <authorList>
            <person name="Nowell W R."/>
        </authorList>
    </citation>
    <scope>NUCLEOTIDE SEQUENCE</scope>
</reference>
<name>A0A820L628_9BILA</name>
<dbReference type="AlphaFoldDB" id="A0A820L628"/>
<keyword evidence="1" id="KW-0175">Coiled coil</keyword>
<proteinExistence type="predicted"/>
<comment type="caution">
    <text evidence="2">The sequence shown here is derived from an EMBL/GenBank/DDBJ whole genome shotgun (WGS) entry which is preliminary data.</text>
</comment>
<organism evidence="2 3">
    <name type="scientific">Rotaria sordida</name>
    <dbReference type="NCBI Taxonomy" id="392033"/>
    <lineage>
        <taxon>Eukaryota</taxon>
        <taxon>Metazoa</taxon>
        <taxon>Spiralia</taxon>
        <taxon>Gnathifera</taxon>
        <taxon>Rotifera</taxon>
        <taxon>Eurotatoria</taxon>
        <taxon>Bdelloidea</taxon>
        <taxon>Philodinida</taxon>
        <taxon>Philodinidae</taxon>
        <taxon>Rotaria</taxon>
    </lineage>
</organism>
<evidence type="ECO:0000256" key="1">
    <source>
        <dbReference type="SAM" id="Coils"/>
    </source>
</evidence>
<gene>
    <name evidence="2" type="ORF">JBS370_LOCUS41923</name>
</gene>
<dbReference type="Proteomes" id="UP000663836">
    <property type="component" value="Unassembled WGS sequence"/>
</dbReference>
<evidence type="ECO:0000313" key="3">
    <source>
        <dbReference type="Proteomes" id="UP000663836"/>
    </source>
</evidence>
<feature type="coiled-coil region" evidence="1">
    <location>
        <begin position="21"/>
        <end position="48"/>
    </location>
</feature>
<evidence type="ECO:0000313" key="2">
    <source>
        <dbReference type="EMBL" id="CAF4350901.1"/>
    </source>
</evidence>
<sequence length="59" mass="6755">RRQSISTPSKELVSNPLEITKNDVQQKIESQSITVEIEEEEKKKLIQKETVQTGSTELK</sequence>
<dbReference type="EMBL" id="CAJOBD010050754">
    <property type="protein sequence ID" value="CAF4350901.1"/>
    <property type="molecule type" value="Genomic_DNA"/>
</dbReference>
<accession>A0A820L628</accession>